<protein>
    <submittedName>
        <fullName evidence="7">Peptide/nickel transport system substrate-binding protein</fullName>
    </submittedName>
</protein>
<dbReference type="EMBL" id="FWWY01000001">
    <property type="protein sequence ID" value="SMC06485.1"/>
    <property type="molecule type" value="Genomic_DNA"/>
</dbReference>
<keyword evidence="3" id="KW-0813">Transport</keyword>
<dbReference type="GO" id="GO:0015833">
    <property type="term" value="P:peptide transport"/>
    <property type="evidence" value="ECO:0007669"/>
    <property type="project" value="TreeGrafter"/>
</dbReference>
<comment type="similarity">
    <text evidence="2">Belongs to the bacterial solute-binding protein 5 family.</text>
</comment>
<dbReference type="GO" id="GO:1904680">
    <property type="term" value="F:peptide transmembrane transporter activity"/>
    <property type="evidence" value="ECO:0007669"/>
    <property type="project" value="TreeGrafter"/>
</dbReference>
<evidence type="ECO:0000256" key="4">
    <source>
        <dbReference type="ARBA" id="ARBA00022729"/>
    </source>
</evidence>
<name>A0A1W1WJS7_SULTA</name>
<dbReference type="SUPFAM" id="SSF53850">
    <property type="entry name" value="Periplasmic binding protein-like II"/>
    <property type="match status" value="1"/>
</dbReference>
<sequence>MKRNTSKKITLASALAVTASLALAGCGSTPTTTSQGQPASLKPQSGGTIVMALPADSNVTWYFPLMDGPSDSVYNAWVQSLMYKSLFTVGPTGSIDYSRSIAESIKPNAAGTQYVVTMNPKYHWSNGHPVTAQDVVFTWDLIKAASASNAPAPWPYVGAGTGDIPSGVKSVVANGPYQFTVTLNQPANQEWFIYNGLGQFTPLPKSVFDKYPTNMTQELNYLAKVATEPTSSVYQVVDGPFKLSQAVSSQKWVFVPNPSYDGHKAYVSKLIFQYETSGDAEFAALKTGQIQVGYLPNSLWGSRAALYNNYNLSVQNSLAYGDVLVNMNHGNSQASLNAPNGVGDIFKNLYVRQAMQMGINQQAINDAAFHGNAVDEVGIIPPKPKTIFFDPSLKTIYPYNPAQGKKLLEEHGWHEVNGVMTKNGQQMKFQMVYSSGSQSFVQEATLLQQGWAKEGIDVSLKAEPFSTIIGLTNNQWDIMDYGGIAWGGSYPTGGGLFGKPGQGLDNQGYYNPEMVKLIALTHKPYPTQQQSLQALYNFQAFVAKDLPVLFVPWPPSYTEVAKNVHNVVKYANPFTGGISPNYWWVSK</sequence>
<evidence type="ECO:0000256" key="2">
    <source>
        <dbReference type="ARBA" id="ARBA00005695"/>
    </source>
</evidence>
<feature type="domain" description="Solute-binding protein family 5" evidence="6">
    <location>
        <begin position="100"/>
        <end position="492"/>
    </location>
</feature>
<proteinExistence type="inferred from homology"/>
<dbReference type="InterPro" id="IPR000914">
    <property type="entry name" value="SBP_5_dom"/>
</dbReference>
<dbReference type="RefSeq" id="WP_084661676.1">
    <property type="nucleotide sequence ID" value="NZ_FWWY01000001.1"/>
</dbReference>
<evidence type="ECO:0000256" key="5">
    <source>
        <dbReference type="SAM" id="SignalP"/>
    </source>
</evidence>
<dbReference type="Gene3D" id="3.40.190.10">
    <property type="entry name" value="Periplasmic binding protein-like II"/>
    <property type="match status" value="1"/>
</dbReference>
<evidence type="ECO:0000256" key="3">
    <source>
        <dbReference type="ARBA" id="ARBA00022448"/>
    </source>
</evidence>
<feature type="chain" id="PRO_5038683523" evidence="5">
    <location>
        <begin position="25"/>
        <end position="587"/>
    </location>
</feature>
<dbReference type="STRING" id="28034.BFX07_13400"/>
<feature type="signal peptide" evidence="5">
    <location>
        <begin position="1"/>
        <end position="24"/>
    </location>
</feature>
<evidence type="ECO:0000313" key="7">
    <source>
        <dbReference type="EMBL" id="SMC06485.1"/>
    </source>
</evidence>
<dbReference type="PIRSF" id="PIRSF002741">
    <property type="entry name" value="MppA"/>
    <property type="match status" value="1"/>
</dbReference>
<dbReference type="GO" id="GO:0043190">
    <property type="term" value="C:ATP-binding cassette (ABC) transporter complex"/>
    <property type="evidence" value="ECO:0007669"/>
    <property type="project" value="InterPro"/>
</dbReference>
<evidence type="ECO:0000256" key="1">
    <source>
        <dbReference type="ARBA" id="ARBA00004196"/>
    </source>
</evidence>
<keyword evidence="4 5" id="KW-0732">Signal</keyword>
<keyword evidence="8" id="KW-1185">Reference proteome</keyword>
<dbReference type="Pfam" id="PF00496">
    <property type="entry name" value="SBP_bac_5"/>
    <property type="match status" value="1"/>
</dbReference>
<dbReference type="GO" id="GO:0030313">
    <property type="term" value="C:cell envelope"/>
    <property type="evidence" value="ECO:0007669"/>
    <property type="project" value="UniProtKB-SubCell"/>
</dbReference>
<organism evidence="7 8">
    <name type="scientific">Sulfobacillus thermosulfidooxidans (strain DSM 9293 / VKM B-1269 / AT-1)</name>
    <dbReference type="NCBI Taxonomy" id="929705"/>
    <lineage>
        <taxon>Bacteria</taxon>
        <taxon>Bacillati</taxon>
        <taxon>Bacillota</taxon>
        <taxon>Clostridia</taxon>
        <taxon>Eubacteriales</taxon>
        <taxon>Clostridiales Family XVII. Incertae Sedis</taxon>
        <taxon>Sulfobacillus</taxon>
    </lineage>
</organism>
<dbReference type="PANTHER" id="PTHR30290">
    <property type="entry name" value="PERIPLASMIC BINDING COMPONENT OF ABC TRANSPORTER"/>
    <property type="match status" value="1"/>
</dbReference>
<dbReference type="GO" id="GO:0042597">
    <property type="term" value="C:periplasmic space"/>
    <property type="evidence" value="ECO:0007669"/>
    <property type="project" value="UniProtKB-ARBA"/>
</dbReference>
<dbReference type="InterPro" id="IPR039424">
    <property type="entry name" value="SBP_5"/>
</dbReference>
<reference evidence="8" key="1">
    <citation type="submission" date="2017-04" db="EMBL/GenBank/DDBJ databases">
        <authorList>
            <person name="Varghese N."/>
            <person name="Submissions S."/>
        </authorList>
    </citation>
    <scope>NUCLEOTIDE SEQUENCE [LARGE SCALE GENOMIC DNA]</scope>
    <source>
        <strain evidence="8">DSM 9293</strain>
    </source>
</reference>
<dbReference type="CDD" id="cd08513">
    <property type="entry name" value="PBP2_thermophilic_Hb8_like"/>
    <property type="match status" value="1"/>
</dbReference>
<accession>A0A1W1WJS7</accession>
<dbReference type="PROSITE" id="PS51257">
    <property type="entry name" value="PROKAR_LIPOPROTEIN"/>
    <property type="match status" value="1"/>
</dbReference>
<evidence type="ECO:0000259" key="6">
    <source>
        <dbReference type="Pfam" id="PF00496"/>
    </source>
</evidence>
<comment type="subcellular location">
    <subcellularLocation>
        <location evidence="1">Cell envelope</location>
    </subcellularLocation>
</comment>
<dbReference type="Gene3D" id="3.10.105.10">
    <property type="entry name" value="Dipeptide-binding Protein, Domain 3"/>
    <property type="match status" value="1"/>
</dbReference>
<dbReference type="Proteomes" id="UP000192660">
    <property type="component" value="Unassembled WGS sequence"/>
</dbReference>
<dbReference type="AlphaFoldDB" id="A0A1W1WJS7"/>
<gene>
    <name evidence="7" type="ORF">SAMN00768000_2848</name>
</gene>
<dbReference type="PANTHER" id="PTHR30290:SF10">
    <property type="entry name" value="PERIPLASMIC OLIGOPEPTIDE-BINDING PROTEIN-RELATED"/>
    <property type="match status" value="1"/>
</dbReference>
<dbReference type="OrthoDB" id="239741at2"/>
<dbReference type="InterPro" id="IPR030678">
    <property type="entry name" value="Peptide/Ni-bd"/>
</dbReference>
<evidence type="ECO:0000313" key="8">
    <source>
        <dbReference type="Proteomes" id="UP000192660"/>
    </source>
</evidence>